<keyword evidence="3" id="KW-1185">Reference proteome</keyword>
<gene>
    <name evidence="2" type="primary">Cnig_chr_V.g17429</name>
    <name evidence="2" type="ORF">B9Z55_017429</name>
</gene>
<evidence type="ECO:0000313" key="2">
    <source>
        <dbReference type="EMBL" id="PIC23890.1"/>
    </source>
</evidence>
<dbReference type="OrthoDB" id="10422204at2759"/>
<dbReference type="Proteomes" id="UP000230233">
    <property type="component" value="Chromosome V"/>
</dbReference>
<accession>A0A2G5T9F6</accession>
<keyword evidence="1" id="KW-1133">Transmembrane helix</keyword>
<protein>
    <submittedName>
        <fullName evidence="2">Uncharacterized protein</fullName>
    </submittedName>
</protein>
<sequence length="80" mass="9311">MIDLNNPMVLLAVLIFGSICFIIIFAAMYSCKNHYDVFNVQAWSFYMRAEELDEKAPIYKKNEFQIDSNKLRVPEILSSV</sequence>
<feature type="transmembrane region" description="Helical" evidence="1">
    <location>
        <begin position="7"/>
        <end position="29"/>
    </location>
</feature>
<dbReference type="EMBL" id="PDUG01000005">
    <property type="protein sequence ID" value="PIC23890.1"/>
    <property type="molecule type" value="Genomic_DNA"/>
</dbReference>
<keyword evidence="1" id="KW-0472">Membrane</keyword>
<comment type="caution">
    <text evidence="2">The sequence shown here is derived from an EMBL/GenBank/DDBJ whole genome shotgun (WGS) entry which is preliminary data.</text>
</comment>
<reference evidence="3" key="1">
    <citation type="submission" date="2017-10" db="EMBL/GenBank/DDBJ databases">
        <title>Rapid genome shrinkage in a self-fertile nematode reveals novel sperm competition proteins.</title>
        <authorList>
            <person name="Yin D."/>
            <person name="Schwarz E.M."/>
            <person name="Thomas C.G."/>
            <person name="Felde R.L."/>
            <person name="Korf I.F."/>
            <person name="Cutter A.D."/>
            <person name="Schartner C.M."/>
            <person name="Ralston E.J."/>
            <person name="Meyer B.J."/>
            <person name="Haag E.S."/>
        </authorList>
    </citation>
    <scope>NUCLEOTIDE SEQUENCE [LARGE SCALE GENOMIC DNA]</scope>
    <source>
        <strain evidence="3">JU1422</strain>
    </source>
</reference>
<dbReference type="AlphaFoldDB" id="A0A2G5T9F6"/>
<name>A0A2G5T9F6_9PELO</name>
<organism evidence="2 3">
    <name type="scientific">Caenorhabditis nigoni</name>
    <dbReference type="NCBI Taxonomy" id="1611254"/>
    <lineage>
        <taxon>Eukaryota</taxon>
        <taxon>Metazoa</taxon>
        <taxon>Ecdysozoa</taxon>
        <taxon>Nematoda</taxon>
        <taxon>Chromadorea</taxon>
        <taxon>Rhabditida</taxon>
        <taxon>Rhabditina</taxon>
        <taxon>Rhabditomorpha</taxon>
        <taxon>Rhabditoidea</taxon>
        <taxon>Rhabditidae</taxon>
        <taxon>Peloderinae</taxon>
        <taxon>Caenorhabditis</taxon>
    </lineage>
</organism>
<evidence type="ECO:0000313" key="3">
    <source>
        <dbReference type="Proteomes" id="UP000230233"/>
    </source>
</evidence>
<evidence type="ECO:0000256" key="1">
    <source>
        <dbReference type="SAM" id="Phobius"/>
    </source>
</evidence>
<proteinExistence type="predicted"/>
<keyword evidence="1" id="KW-0812">Transmembrane</keyword>